<sequence length="327" mass="36604">MYSNTESLAERLAAVKIDETHFKSKQLPIKAGNALPIAYGGFCIGFAVNAATATVPEGRHLYSILGQFLGPVSIEDHITCEVSSHRETRSFSSRQVRVFQQQPDGKNRMCLMILMDFRTLEPALLEYAPAPSMQYTEAEQCPTTQQIQDSLIARGEMTERGAKAFAQFMGPLQAFFETRQCPEGISAQNLTGIAKKLKTTQEHLPTTEKTSAEWVRCHKYDTPAASRFGNVGFMMDAGLSFLPLVHEHLFFDDTGACSTLEFAIRIWHPTPDLTTWHLRERKTINANGGLTYSEGRLWSQDKKTLVASMTQQCILRPRPVRPKKASL</sequence>
<evidence type="ECO:0008006" key="7">
    <source>
        <dbReference type="Google" id="ProtNLM"/>
    </source>
</evidence>
<organism evidence="5 6">
    <name type="scientific">Peltaster fructicola</name>
    <dbReference type="NCBI Taxonomy" id="286661"/>
    <lineage>
        <taxon>Eukaryota</taxon>
        <taxon>Fungi</taxon>
        <taxon>Dikarya</taxon>
        <taxon>Ascomycota</taxon>
        <taxon>Pezizomycotina</taxon>
        <taxon>Dothideomycetes</taxon>
        <taxon>Dothideomycetes incertae sedis</taxon>
        <taxon>Peltaster</taxon>
    </lineage>
</organism>
<evidence type="ECO:0000313" key="6">
    <source>
        <dbReference type="Proteomes" id="UP000503462"/>
    </source>
</evidence>
<accession>A0A6H0Y0T0</accession>
<feature type="domain" description="Acyl-CoA thioesterase-like N-terminal HotDog" evidence="3">
    <location>
        <begin position="37"/>
        <end position="113"/>
    </location>
</feature>
<dbReference type="GO" id="GO:0009062">
    <property type="term" value="P:fatty acid catabolic process"/>
    <property type="evidence" value="ECO:0007669"/>
    <property type="project" value="TreeGrafter"/>
</dbReference>
<dbReference type="EMBL" id="CP051142">
    <property type="protein sequence ID" value="QIX00614.1"/>
    <property type="molecule type" value="Genomic_DNA"/>
</dbReference>
<evidence type="ECO:0000313" key="5">
    <source>
        <dbReference type="EMBL" id="QIX00614.1"/>
    </source>
</evidence>
<keyword evidence="6" id="KW-1185">Reference proteome</keyword>
<proteinExistence type="inferred from homology"/>
<reference evidence="5 6" key="1">
    <citation type="journal article" date="2016" name="Sci. Rep.">
        <title>Peltaster fructicola genome reveals evolution from an invasive phytopathogen to an ectophytic parasite.</title>
        <authorList>
            <person name="Xu C."/>
            <person name="Chen H."/>
            <person name="Gleason M.L."/>
            <person name="Xu J.R."/>
            <person name="Liu H."/>
            <person name="Zhang R."/>
            <person name="Sun G."/>
        </authorList>
    </citation>
    <scope>NUCLEOTIDE SEQUENCE [LARGE SCALE GENOMIC DNA]</scope>
    <source>
        <strain evidence="5 6">LNHT1506</strain>
    </source>
</reference>
<evidence type="ECO:0000256" key="1">
    <source>
        <dbReference type="ARBA" id="ARBA00006538"/>
    </source>
</evidence>
<dbReference type="GO" id="GO:0047617">
    <property type="term" value="F:fatty acyl-CoA hydrolase activity"/>
    <property type="evidence" value="ECO:0007669"/>
    <property type="project" value="InterPro"/>
</dbReference>
<evidence type="ECO:0000256" key="2">
    <source>
        <dbReference type="ARBA" id="ARBA00022801"/>
    </source>
</evidence>
<dbReference type="InterPro" id="IPR049449">
    <property type="entry name" value="TesB_ACOT8-like_N"/>
</dbReference>
<dbReference type="InterPro" id="IPR042171">
    <property type="entry name" value="Acyl-CoA_hotdog"/>
</dbReference>
<dbReference type="CDD" id="cd03444">
    <property type="entry name" value="Thioesterase_II_repeat1"/>
    <property type="match status" value="1"/>
</dbReference>
<dbReference type="SUPFAM" id="SSF54637">
    <property type="entry name" value="Thioesterase/thiol ester dehydrase-isomerase"/>
    <property type="match status" value="2"/>
</dbReference>
<evidence type="ECO:0000259" key="4">
    <source>
        <dbReference type="Pfam" id="PF20789"/>
    </source>
</evidence>
<protein>
    <recommendedName>
        <fullName evidence="7">Acyl-CoA thioesterase II</fullName>
    </recommendedName>
</protein>
<keyword evidence="2" id="KW-0378">Hydrolase</keyword>
<dbReference type="AlphaFoldDB" id="A0A6H0Y0T0"/>
<dbReference type="Pfam" id="PF13622">
    <property type="entry name" value="4HBT_3"/>
    <property type="match status" value="1"/>
</dbReference>
<dbReference type="InterPro" id="IPR029069">
    <property type="entry name" value="HotDog_dom_sf"/>
</dbReference>
<gene>
    <name evidence="5" type="ORF">AMS68_006131</name>
</gene>
<dbReference type="Gene3D" id="2.40.160.210">
    <property type="entry name" value="Acyl-CoA thioesterase, double hotdog domain"/>
    <property type="match status" value="1"/>
</dbReference>
<dbReference type="GO" id="GO:0006637">
    <property type="term" value="P:acyl-CoA metabolic process"/>
    <property type="evidence" value="ECO:0007669"/>
    <property type="project" value="InterPro"/>
</dbReference>
<evidence type="ECO:0000259" key="3">
    <source>
        <dbReference type="Pfam" id="PF13622"/>
    </source>
</evidence>
<comment type="similarity">
    <text evidence="1">Belongs to the C/M/P thioester hydrolase family.</text>
</comment>
<name>A0A6H0Y0T0_9PEZI</name>
<dbReference type="PANTHER" id="PTHR11066">
    <property type="entry name" value="ACYL-COA THIOESTERASE"/>
    <property type="match status" value="1"/>
</dbReference>
<feature type="domain" description="Acyl-CoA thioesterase-like C-terminal" evidence="4">
    <location>
        <begin position="203"/>
        <end position="314"/>
    </location>
</feature>
<dbReference type="InterPro" id="IPR003703">
    <property type="entry name" value="Acyl_CoA_thio"/>
</dbReference>
<dbReference type="Proteomes" id="UP000503462">
    <property type="component" value="Chromosome 4"/>
</dbReference>
<dbReference type="OrthoDB" id="68328at2759"/>
<dbReference type="PANTHER" id="PTHR11066:SF35">
    <property type="entry name" value="ACYL-COA THIOESTERASE II"/>
    <property type="match status" value="1"/>
</dbReference>
<dbReference type="CDD" id="cd03445">
    <property type="entry name" value="Thioesterase_II_repeat2"/>
    <property type="match status" value="1"/>
</dbReference>
<dbReference type="InterPro" id="IPR049450">
    <property type="entry name" value="ACOT8-like_C"/>
</dbReference>
<dbReference type="GO" id="GO:0005782">
    <property type="term" value="C:peroxisomal matrix"/>
    <property type="evidence" value="ECO:0007669"/>
    <property type="project" value="UniProtKB-SubCell"/>
</dbReference>
<dbReference type="Pfam" id="PF20789">
    <property type="entry name" value="4HBT_3C"/>
    <property type="match status" value="1"/>
</dbReference>